<dbReference type="InterPro" id="IPR005252">
    <property type="entry name" value="CoaBC"/>
</dbReference>
<dbReference type="HAMAP" id="MF_02225">
    <property type="entry name" value="CoaBC"/>
    <property type="match status" value="1"/>
</dbReference>
<keyword evidence="3" id="KW-0511">Multifunctional enzyme</keyword>
<evidence type="ECO:0000256" key="3">
    <source>
        <dbReference type="HAMAP-Rule" id="MF_02225"/>
    </source>
</evidence>
<dbReference type="InterPro" id="IPR036551">
    <property type="entry name" value="Flavin_trans-like"/>
</dbReference>
<accession>A0ABV0BGM8</accession>
<comment type="similarity">
    <text evidence="3 4">In the C-terminal section; belongs to the PPC synthetase family.</text>
</comment>
<dbReference type="InterPro" id="IPR007085">
    <property type="entry name" value="DNA/pantothenate-metab_flavo_C"/>
</dbReference>
<keyword evidence="2 3" id="KW-0456">Lyase</keyword>
<comment type="cofactor">
    <cofactor evidence="3">
        <name>FMN</name>
        <dbReference type="ChEBI" id="CHEBI:58210"/>
    </cofactor>
    <text evidence="3">Binds 1 FMN per subunit.</text>
</comment>
<feature type="binding site" evidence="3">
    <location>
        <position position="336"/>
    </location>
    <ligand>
        <name>CTP</name>
        <dbReference type="ChEBI" id="CHEBI:37563"/>
    </ligand>
</feature>
<feature type="binding site" evidence="3">
    <location>
        <position position="354"/>
    </location>
    <ligand>
        <name>CTP</name>
        <dbReference type="ChEBI" id="CHEBI:37563"/>
    </ligand>
</feature>
<dbReference type="InterPro" id="IPR003382">
    <property type="entry name" value="Flavoprotein"/>
</dbReference>
<reference evidence="7 8" key="1">
    <citation type="submission" date="2024-04" db="EMBL/GenBank/DDBJ databases">
        <title>A novel species isolated from cricket.</title>
        <authorList>
            <person name="Wang H.-C."/>
        </authorList>
    </citation>
    <scope>NUCLEOTIDE SEQUENCE [LARGE SCALE GENOMIC DNA]</scope>
    <source>
        <strain evidence="7 8">WL0021</strain>
    </source>
</reference>
<dbReference type="GO" id="GO:0004632">
    <property type="term" value="F:phosphopantothenate--cysteine ligase activity"/>
    <property type="evidence" value="ECO:0007669"/>
    <property type="project" value="UniProtKB-EC"/>
</dbReference>
<dbReference type="EC" id="4.1.1.36" evidence="3"/>
<evidence type="ECO:0000313" key="7">
    <source>
        <dbReference type="EMBL" id="MEN3929693.1"/>
    </source>
</evidence>
<comment type="caution">
    <text evidence="3">Lacks conserved residue(s) required for the propagation of feature annotation.</text>
</comment>
<evidence type="ECO:0000259" key="6">
    <source>
        <dbReference type="Pfam" id="PF04127"/>
    </source>
</evidence>
<dbReference type="RefSeq" id="WP_346335686.1">
    <property type="nucleotide sequence ID" value="NZ_JBBYXI010000001.1"/>
</dbReference>
<evidence type="ECO:0000259" key="5">
    <source>
        <dbReference type="Pfam" id="PF02441"/>
    </source>
</evidence>
<feature type="binding site" evidence="3">
    <location>
        <position position="350"/>
    </location>
    <ligand>
        <name>CTP</name>
        <dbReference type="ChEBI" id="CHEBI:37563"/>
    </ligand>
</feature>
<comment type="pathway">
    <text evidence="3 4">Cofactor biosynthesis; coenzyme A biosynthesis; CoA from (R)-pantothenate: step 3/5.</text>
</comment>
<comment type="cofactor">
    <cofactor evidence="3">
        <name>Mg(2+)</name>
        <dbReference type="ChEBI" id="CHEBI:18420"/>
    </cofactor>
</comment>
<dbReference type="NCBIfam" id="TIGR00521">
    <property type="entry name" value="coaBC_dfp"/>
    <property type="match status" value="1"/>
</dbReference>
<dbReference type="SUPFAM" id="SSF52507">
    <property type="entry name" value="Homo-oligomeric flavin-containing Cys decarboxylases, HFCD"/>
    <property type="match status" value="1"/>
</dbReference>
<feature type="binding site" evidence="3">
    <location>
        <begin position="316"/>
        <end position="319"/>
    </location>
    <ligand>
        <name>CTP</name>
        <dbReference type="ChEBI" id="CHEBI:37563"/>
    </ligand>
</feature>
<dbReference type="Gene3D" id="3.40.50.10300">
    <property type="entry name" value="CoaB-like"/>
    <property type="match status" value="1"/>
</dbReference>
<proteinExistence type="inferred from homology"/>
<keyword evidence="3" id="KW-0479">Metal-binding</keyword>
<sequence length="416" mass="43637">MSSDLHSLDGRKVLLIMGGGIAAYKSLDLIRRLKERGAFVRCLMTEGAQQFVTPLSAAALSGQPVHTDLFDRNTEAEIGHIQLAREPDIVIVAPATANLLARMAGGFASDLASAVLLATDKPVLLAPAMNPKMWENPATQRNLATLQRDGLHTVGPNNGLMAEAESGNGRMSEPLEIVDAVIGIVKTQGKTERPQLLIGRRIVVTSGPTHEPIDPVRYIANRSSGKQGHAIAKAAAAAGADVTLVTGPVNLPDPAGVTTIHVETADQMLAAVEAALPSDIGVFAAAVADWRTAKAGDQKLKKDGKAIPPLALVENPDILATISKSKAMRPQLVVGFAAETQNVIENAKAKLQRKGCDLIVANDVSLDNGIGVMGGDANRVHLISADGTVSWPTLSKDDVAERLVAHLAAILSTETQ</sequence>
<feature type="region of interest" description="Phosphopantothenate--cysteine ligase" evidence="3">
    <location>
        <begin position="202"/>
        <end position="416"/>
    </location>
</feature>
<dbReference type="GO" id="GO:0004633">
    <property type="term" value="F:phosphopantothenoylcysteine decarboxylase activity"/>
    <property type="evidence" value="ECO:0007669"/>
    <property type="project" value="UniProtKB-EC"/>
</dbReference>
<feature type="region of interest" description="Phosphopantothenoylcysteine decarboxylase" evidence="3">
    <location>
        <begin position="1"/>
        <end position="201"/>
    </location>
</feature>
<dbReference type="InterPro" id="IPR035929">
    <property type="entry name" value="CoaB-like_sf"/>
</dbReference>
<comment type="similarity">
    <text evidence="3 4">In the N-terminal section; belongs to the HFCD (homo-oligomeric flavin containing Cys decarboxylase) superfamily.</text>
</comment>
<comment type="catalytic activity">
    <reaction evidence="3 4">
        <text>(R)-4'-phosphopantothenate + L-cysteine + CTP = N-[(R)-4-phosphopantothenoyl]-L-cysteine + CMP + diphosphate + H(+)</text>
        <dbReference type="Rhea" id="RHEA:19397"/>
        <dbReference type="ChEBI" id="CHEBI:10986"/>
        <dbReference type="ChEBI" id="CHEBI:15378"/>
        <dbReference type="ChEBI" id="CHEBI:33019"/>
        <dbReference type="ChEBI" id="CHEBI:35235"/>
        <dbReference type="ChEBI" id="CHEBI:37563"/>
        <dbReference type="ChEBI" id="CHEBI:59458"/>
        <dbReference type="ChEBI" id="CHEBI:60377"/>
        <dbReference type="EC" id="6.3.2.5"/>
    </reaction>
</comment>
<keyword evidence="3" id="KW-0460">Magnesium</keyword>
<feature type="binding site" evidence="3">
    <location>
        <position position="289"/>
    </location>
    <ligand>
        <name>CTP</name>
        <dbReference type="ChEBI" id="CHEBI:37563"/>
    </ligand>
</feature>
<keyword evidence="8" id="KW-1185">Reference proteome</keyword>
<comment type="function">
    <text evidence="3">Catalyzes two sequential steps in the biosynthesis of coenzyme A. In the first step cysteine is conjugated to 4'-phosphopantothenate to form 4-phosphopantothenoylcysteine. In the second step the latter compound is decarboxylated to form 4'-phosphopantotheine.</text>
</comment>
<evidence type="ECO:0000256" key="2">
    <source>
        <dbReference type="ARBA" id="ARBA00023239"/>
    </source>
</evidence>
<gene>
    <name evidence="3 7" type="primary">coaBC</name>
    <name evidence="7" type="ORF">WJT86_01295</name>
</gene>
<evidence type="ECO:0000313" key="8">
    <source>
        <dbReference type="Proteomes" id="UP001418637"/>
    </source>
</evidence>
<name>A0ABV0BGM8_9HYPH</name>
<evidence type="ECO:0000256" key="4">
    <source>
        <dbReference type="RuleBase" id="RU364078"/>
    </source>
</evidence>
<comment type="function">
    <text evidence="4">Catalyzes two steps in the biosynthesis of coenzyme A. In the first step cysteine is conjugated to 4'-phosphopantothenate to form 4-phosphopantothenoylcysteine, in the latter compound is decarboxylated to form 4'-phosphopantotheine.</text>
</comment>
<keyword evidence="3 4" id="KW-0285">Flavoprotein</keyword>
<keyword evidence="3 4" id="KW-0436">Ligase</keyword>
<dbReference type="Pfam" id="PF02441">
    <property type="entry name" value="Flavoprotein"/>
    <property type="match status" value="1"/>
</dbReference>
<organism evidence="7 8">
    <name type="scientific">Hohaiivirga grylli</name>
    <dbReference type="NCBI Taxonomy" id="3133970"/>
    <lineage>
        <taxon>Bacteria</taxon>
        <taxon>Pseudomonadati</taxon>
        <taxon>Pseudomonadota</taxon>
        <taxon>Alphaproteobacteria</taxon>
        <taxon>Hyphomicrobiales</taxon>
        <taxon>Methylobacteriaceae</taxon>
        <taxon>Hohaiivirga</taxon>
    </lineage>
</organism>
<comment type="catalytic activity">
    <reaction evidence="3 4">
        <text>N-[(R)-4-phosphopantothenoyl]-L-cysteine + H(+) = (R)-4'-phosphopantetheine + CO2</text>
        <dbReference type="Rhea" id="RHEA:16793"/>
        <dbReference type="ChEBI" id="CHEBI:15378"/>
        <dbReference type="ChEBI" id="CHEBI:16526"/>
        <dbReference type="ChEBI" id="CHEBI:59458"/>
        <dbReference type="ChEBI" id="CHEBI:61723"/>
        <dbReference type="EC" id="4.1.1.36"/>
    </reaction>
</comment>
<keyword evidence="1 3" id="KW-0210">Decarboxylase</keyword>
<dbReference type="PANTHER" id="PTHR14359:SF6">
    <property type="entry name" value="PHOSPHOPANTOTHENOYLCYSTEINE DECARBOXYLASE"/>
    <property type="match status" value="1"/>
</dbReference>
<keyword evidence="3 4" id="KW-0288">FMN</keyword>
<dbReference type="EMBL" id="JBBYXI010000001">
    <property type="protein sequence ID" value="MEN3929693.1"/>
    <property type="molecule type" value="Genomic_DNA"/>
</dbReference>
<dbReference type="Pfam" id="PF04127">
    <property type="entry name" value="DFP"/>
    <property type="match status" value="1"/>
</dbReference>
<protein>
    <recommendedName>
        <fullName evidence="3">Coenzyme A biosynthesis bifunctional protein CoaBC</fullName>
    </recommendedName>
    <alternativeName>
        <fullName evidence="3">DNA/pantothenate metabolism flavoprotein</fullName>
    </alternativeName>
    <alternativeName>
        <fullName evidence="3">Phosphopantothenoylcysteine synthetase/decarboxylase</fullName>
        <shortName evidence="3">PPCS-PPCDC</shortName>
    </alternativeName>
    <domain>
        <recommendedName>
            <fullName evidence="3">Phosphopantothenoylcysteine decarboxylase</fullName>
            <shortName evidence="3">PPC decarboxylase</shortName>
            <shortName evidence="3">PPC-DC</shortName>
            <ecNumber evidence="3">4.1.1.36</ecNumber>
        </recommendedName>
        <alternativeName>
            <fullName evidence="3">CoaC</fullName>
        </alternativeName>
    </domain>
    <domain>
        <recommendedName>
            <fullName evidence="3">Phosphopantothenate--cysteine ligase</fullName>
            <ecNumber evidence="3">6.3.2.5</ecNumber>
        </recommendedName>
        <alternativeName>
            <fullName evidence="3">CoaB</fullName>
        </alternativeName>
        <alternativeName>
            <fullName evidence="3">Phosphopantothenoylcysteine synthetase</fullName>
            <shortName evidence="3">PPC synthetase</shortName>
            <shortName evidence="3">PPC-S</shortName>
        </alternativeName>
    </domain>
</protein>
<feature type="binding site" evidence="3">
    <location>
        <position position="299"/>
    </location>
    <ligand>
        <name>CTP</name>
        <dbReference type="ChEBI" id="CHEBI:37563"/>
    </ligand>
</feature>
<feature type="domain" description="Flavoprotein" evidence="5">
    <location>
        <begin position="12"/>
        <end position="182"/>
    </location>
</feature>
<comment type="caution">
    <text evidence="7">The sequence shown here is derived from an EMBL/GenBank/DDBJ whole genome shotgun (WGS) entry which is preliminary data.</text>
</comment>
<dbReference type="PANTHER" id="PTHR14359">
    <property type="entry name" value="HOMO-OLIGOMERIC FLAVIN CONTAINING CYS DECARBOXYLASE FAMILY"/>
    <property type="match status" value="1"/>
</dbReference>
<dbReference type="EC" id="6.3.2.5" evidence="3"/>
<dbReference type="Gene3D" id="3.40.50.1950">
    <property type="entry name" value="Flavin prenyltransferase-like"/>
    <property type="match status" value="1"/>
</dbReference>
<dbReference type="SUPFAM" id="SSF102645">
    <property type="entry name" value="CoaB-like"/>
    <property type="match status" value="1"/>
</dbReference>
<evidence type="ECO:0000256" key="1">
    <source>
        <dbReference type="ARBA" id="ARBA00022793"/>
    </source>
</evidence>
<feature type="domain" description="DNA/pantothenate metabolism flavoprotein C-terminal" evidence="6">
    <location>
        <begin position="198"/>
        <end position="409"/>
    </location>
</feature>
<comment type="pathway">
    <text evidence="3 4">Cofactor biosynthesis; coenzyme A biosynthesis; CoA from (R)-pantothenate: step 2/5.</text>
</comment>
<dbReference type="Proteomes" id="UP001418637">
    <property type="component" value="Unassembled WGS sequence"/>
</dbReference>